<dbReference type="EMBL" id="BAABHB010000001">
    <property type="protein sequence ID" value="GAA4394766.1"/>
    <property type="molecule type" value="Genomic_DNA"/>
</dbReference>
<dbReference type="InterPro" id="IPR004358">
    <property type="entry name" value="Sig_transdc_His_kin-like_C"/>
</dbReference>
<dbReference type="InterPro" id="IPR005467">
    <property type="entry name" value="His_kinase_dom"/>
</dbReference>
<name>A0ABP8JQZ6_9BACT</name>
<feature type="transmembrane region" description="Helical" evidence="5">
    <location>
        <begin position="187"/>
        <end position="214"/>
    </location>
</feature>
<dbReference type="PANTHER" id="PTHR43065:SF42">
    <property type="entry name" value="TWO-COMPONENT SENSOR PPRA"/>
    <property type="match status" value="1"/>
</dbReference>
<keyword evidence="5" id="KW-1133">Transmembrane helix</keyword>
<dbReference type="InterPro" id="IPR003661">
    <property type="entry name" value="HisK_dim/P_dom"/>
</dbReference>
<dbReference type="SMART" id="SM00388">
    <property type="entry name" value="HisKA"/>
    <property type="match status" value="1"/>
</dbReference>
<feature type="transmembrane region" description="Helical" evidence="5">
    <location>
        <begin position="95"/>
        <end position="111"/>
    </location>
</feature>
<evidence type="ECO:0000256" key="5">
    <source>
        <dbReference type="SAM" id="Phobius"/>
    </source>
</evidence>
<feature type="domain" description="Histidine kinase" evidence="6">
    <location>
        <begin position="339"/>
        <end position="577"/>
    </location>
</feature>
<keyword evidence="4" id="KW-0175">Coiled coil</keyword>
<keyword evidence="8" id="KW-1185">Reference proteome</keyword>
<sequence length="577" mass="64473">MGHLKISFYGTSATDLFQRSRGIWPLNLRQGQTHTLYVYAENMTLPSLFVSVTASSRLTREVHYQDLVYGLFHGMLLIIALYSLILGIRLSDRDNLLYAIWLVLVAVLQATNWSLLAELPVSLFDVLKQNWGVTSGIFCIVHILFTLSFLQTKTWANGLHRLGIGLLVLFSVCCILLLLFLNEGNRVAMNVVTTNLFTSSDGLFGLTAGLTVFFRGFKPAIFYSLGTLVLSMSLWLFLLSLYGGITFTFWTLNCVLVGSAVEVFFFLLGLTYKINLLKQRQEEAVRQQLQLSVENQQLIETQNRVLEEKVEQRTAELKASQAQLIQKEKLASLGELTAGIAHEIQNPLNFVNNLSEVSQELVEELEEERRKEKRDEDLETELISDLKETLHKVTHHGKRADSIVKGMLQHSRASTGEKQPTDLNQLADEYLRLAYQNLRAKDQSFTADLRLKLDPALGQVNIAPQDMGRVLLNLYNNAFYAVQEKAKGQEGYQPQVTVSTQANGGKVELRVADNGTGIPQAILDKIYQPFFTTKPTGEGTGLGLSLSYDIITKGHGGTMEVESREGEGAEFVVSLPA</sequence>
<evidence type="ECO:0000256" key="1">
    <source>
        <dbReference type="ARBA" id="ARBA00000085"/>
    </source>
</evidence>
<accession>A0ABP8JQZ6</accession>
<dbReference type="InterPro" id="IPR036890">
    <property type="entry name" value="HATPase_C_sf"/>
</dbReference>
<dbReference type="EC" id="2.7.13.3" evidence="2"/>
<keyword evidence="3" id="KW-0597">Phosphoprotein</keyword>
<dbReference type="Pfam" id="PF07695">
    <property type="entry name" value="7TMR-DISM_7TM"/>
    <property type="match status" value="1"/>
</dbReference>
<dbReference type="SMART" id="SM00387">
    <property type="entry name" value="HATPase_c"/>
    <property type="match status" value="1"/>
</dbReference>
<feature type="transmembrane region" description="Helical" evidence="5">
    <location>
        <begin position="221"/>
        <end position="243"/>
    </location>
</feature>
<dbReference type="Pfam" id="PF02518">
    <property type="entry name" value="HATPase_c"/>
    <property type="match status" value="1"/>
</dbReference>
<evidence type="ECO:0000256" key="3">
    <source>
        <dbReference type="ARBA" id="ARBA00022553"/>
    </source>
</evidence>
<dbReference type="PROSITE" id="PS50109">
    <property type="entry name" value="HIS_KIN"/>
    <property type="match status" value="1"/>
</dbReference>
<comment type="caution">
    <text evidence="7">The sequence shown here is derived from an EMBL/GenBank/DDBJ whole genome shotgun (WGS) entry which is preliminary data.</text>
</comment>
<dbReference type="PRINTS" id="PR00344">
    <property type="entry name" value="BCTRLSENSOR"/>
</dbReference>
<protein>
    <recommendedName>
        <fullName evidence="2">histidine kinase</fullName>
        <ecNumber evidence="2">2.7.13.3</ecNumber>
    </recommendedName>
</protein>
<feature type="transmembrane region" description="Helical" evidence="5">
    <location>
        <begin position="67"/>
        <end position="88"/>
    </location>
</feature>
<dbReference type="Gene3D" id="3.30.565.10">
    <property type="entry name" value="Histidine kinase-like ATPase, C-terminal domain"/>
    <property type="match status" value="1"/>
</dbReference>
<gene>
    <name evidence="7" type="ORF">GCM10023187_00920</name>
</gene>
<dbReference type="Pfam" id="PF00512">
    <property type="entry name" value="HisKA"/>
    <property type="match status" value="1"/>
</dbReference>
<feature type="transmembrane region" description="Helical" evidence="5">
    <location>
        <begin position="249"/>
        <end position="270"/>
    </location>
</feature>
<evidence type="ECO:0000259" key="6">
    <source>
        <dbReference type="PROSITE" id="PS50109"/>
    </source>
</evidence>
<dbReference type="SUPFAM" id="SSF55874">
    <property type="entry name" value="ATPase domain of HSP90 chaperone/DNA topoisomerase II/histidine kinase"/>
    <property type="match status" value="1"/>
</dbReference>
<dbReference type="SUPFAM" id="SSF47384">
    <property type="entry name" value="Homodimeric domain of signal transducing histidine kinase"/>
    <property type="match status" value="1"/>
</dbReference>
<feature type="transmembrane region" description="Helical" evidence="5">
    <location>
        <begin position="162"/>
        <end position="181"/>
    </location>
</feature>
<dbReference type="InterPro" id="IPR003594">
    <property type="entry name" value="HATPase_dom"/>
</dbReference>
<dbReference type="InterPro" id="IPR011623">
    <property type="entry name" value="7TMR_DISM_rcpt_extracell_dom1"/>
</dbReference>
<reference evidence="8" key="1">
    <citation type="journal article" date="2019" name="Int. J. Syst. Evol. Microbiol.">
        <title>The Global Catalogue of Microorganisms (GCM) 10K type strain sequencing project: providing services to taxonomists for standard genome sequencing and annotation.</title>
        <authorList>
            <consortium name="The Broad Institute Genomics Platform"/>
            <consortium name="The Broad Institute Genome Sequencing Center for Infectious Disease"/>
            <person name="Wu L."/>
            <person name="Ma J."/>
        </authorList>
    </citation>
    <scope>NUCLEOTIDE SEQUENCE [LARGE SCALE GENOMIC DNA]</scope>
    <source>
        <strain evidence="8">JCM 17925</strain>
    </source>
</reference>
<dbReference type="InterPro" id="IPR036097">
    <property type="entry name" value="HisK_dim/P_sf"/>
</dbReference>
<dbReference type="Proteomes" id="UP001500936">
    <property type="component" value="Unassembled WGS sequence"/>
</dbReference>
<keyword evidence="5" id="KW-0472">Membrane</keyword>
<evidence type="ECO:0000313" key="7">
    <source>
        <dbReference type="EMBL" id="GAA4394766.1"/>
    </source>
</evidence>
<evidence type="ECO:0000256" key="4">
    <source>
        <dbReference type="SAM" id="Coils"/>
    </source>
</evidence>
<dbReference type="CDD" id="cd00082">
    <property type="entry name" value="HisKA"/>
    <property type="match status" value="1"/>
</dbReference>
<keyword evidence="5" id="KW-0812">Transmembrane</keyword>
<feature type="transmembrane region" description="Helical" evidence="5">
    <location>
        <begin position="131"/>
        <end position="150"/>
    </location>
</feature>
<organism evidence="7 8">
    <name type="scientific">Nibrella viscosa</name>
    <dbReference type="NCBI Taxonomy" id="1084524"/>
    <lineage>
        <taxon>Bacteria</taxon>
        <taxon>Pseudomonadati</taxon>
        <taxon>Bacteroidota</taxon>
        <taxon>Cytophagia</taxon>
        <taxon>Cytophagales</taxon>
        <taxon>Spirosomataceae</taxon>
        <taxon>Nibrella</taxon>
    </lineage>
</organism>
<feature type="coiled-coil region" evidence="4">
    <location>
        <begin position="348"/>
        <end position="382"/>
    </location>
</feature>
<evidence type="ECO:0000256" key="2">
    <source>
        <dbReference type="ARBA" id="ARBA00012438"/>
    </source>
</evidence>
<proteinExistence type="predicted"/>
<dbReference type="PANTHER" id="PTHR43065">
    <property type="entry name" value="SENSOR HISTIDINE KINASE"/>
    <property type="match status" value="1"/>
</dbReference>
<dbReference type="Gene3D" id="1.10.287.130">
    <property type="match status" value="1"/>
</dbReference>
<comment type="catalytic activity">
    <reaction evidence="1">
        <text>ATP + protein L-histidine = ADP + protein N-phospho-L-histidine.</text>
        <dbReference type="EC" id="2.7.13.3"/>
    </reaction>
</comment>
<evidence type="ECO:0000313" key="8">
    <source>
        <dbReference type="Proteomes" id="UP001500936"/>
    </source>
</evidence>